<gene>
    <name evidence="7" type="ORF">COU93_03995</name>
</gene>
<sequence length="101" mass="11688">MVFKLKDRFFYPYGASLDLHREVMAPTLLMWEAILYGKSLGKRSFDMWGSLGPDANASQQGFGFHRFKQGYGGNLVQFVGTYDLVINSNLYKLYKLVDKYR</sequence>
<dbReference type="PANTHER" id="PTHR36174:SF1">
    <property type="entry name" value="LIPID II:GLYCINE GLYCYLTRANSFERASE"/>
    <property type="match status" value="1"/>
</dbReference>
<evidence type="ECO:0000256" key="5">
    <source>
        <dbReference type="ARBA" id="ARBA00023315"/>
    </source>
</evidence>
<evidence type="ECO:0000256" key="6">
    <source>
        <dbReference type="ARBA" id="ARBA00023316"/>
    </source>
</evidence>
<feature type="non-terminal residue" evidence="7">
    <location>
        <position position="101"/>
    </location>
</feature>
<keyword evidence="4" id="KW-0573">Peptidoglycan synthesis</keyword>
<dbReference type="InterPro" id="IPR016181">
    <property type="entry name" value="Acyl_CoA_acyltransferase"/>
</dbReference>
<evidence type="ECO:0000256" key="2">
    <source>
        <dbReference type="ARBA" id="ARBA00022679"/>
    </source>
</evidence>
<dbReference type="Gene3D" id="3.40.630.30">
    <property type="match status" value="1"/>
</dbReference>
<dbReference type="PANTHER" id="PTHR36174">
    <property type="entry name" value="LIPID II:GLYCINE GLYCYLTRANSFERASE"/>
    <property type="match status" value="1"/>
</dbReference>
<dbReference type="GO" id="GO:0009252">
    <property type="term" value="P:peptidoglycan biosynthetic process"/>
    <property type="evidence" value="ECO:0007669"/>
    <property type="project" value="UniProtKB-KW"/>
</dbReference>
<dbReference type="GO" id="GO:0016755">
    <property type="term" value="F:aminoacyltransferase activity"/>
    <property type="evidence" value="ECO:0007669"/>
    <property type="project" value="InterPro"/>
</dbReference>
<dbReference type="InterPro" id="IPR003447">
    <property type="entry name" value="FEMABX"/>
</dbReference>
<evidence type="ECO:0000313" key="7">
    <source>
        <dbReference type="EMBL" id="PJE66506.1"/>
    </source>
</evidence>
<dbReference type="InterPro" id="IPR050644">
    <property type="entry name" value="PG_Glycine_Bridge_Synth"/>
</dbReference>
<dbReference type="EMBL" id="PFEI01000216">
    <property type="protein sequence ID" value="PJE66506.1"/>
    <property type="molecule type" value="Genomic_DNA"/>
</dbReference>
<reference evidence="8" key="1">
    <citation type="submission" date="2017-09" db="EMBL/GenBank/DDBJ databases">
        <title>Depth-based differentiation of microbial function through sediment-hosted aquifers and enrichment of novel symbionts in the deep terrestrial subsurface.</title>
        <authorList>
            <person name="Probst A.J."/>
            <person name="Ladd B."/>
            <person name="Jarett J.K."/>
            <person name="Geller-Mcgrath D.E."/>
            <person name="Sieber C.M.K."/>
            <person name="Emerson J.B."/>
            <person name="Anantharaman K."/>
            <person name="Thomas B.C."/>
            <person name="Malmstrom R."/>
            <person name="Stieglmeier M."/>
            <person name="Klingl A."/>
            <person name="Woyke T."/>
            <person name="Ryan C.M."/>
            <person name="Banfield J.F."/>
        </authorList>
    </citation>
    <scope>NUCLEOTIDE SEQUENCE [LARGE SCALE GENOMIC DNA]</scope>
</reference>
<dbReference type="PROSITE" id="PS51191">
    <property type="entry name" value="FEMABX"/>
    <property type="match status" value="1"/>
</dbReference>
<evidence type="ECO:0000313" key="8">
    <source>
        <dbReference type="Proteomes" id="UP000229766"/>
    </source>
</evidence>
<dbReference type="GO" id="GO:0071555">
    <property type="term" value="P:cell wall organization"/>
    <property type="evidence" value="ECO:0007669"/>
    <property type="project" value="UniProtKB-KW"/>
</dbReference>
<organism evidence="7 8">
    <name type="scientific">Candidatus Shapirobacteria bacterium CG10_big_fil_rev_8_21_14_0_10_36_6</name>
    <dbReference type="NCBI Taxonomy" id="1974886"/>
    <lineage>
        <taxon>Bacteria</taxon>
        <taxon>Candidatus Shapironibacteriota</taxon>
    </lineage>
</organism>
<keyword evidence="5" id="KW-0012">Acyltransferase</keyword>
<comment type="similarity">
    <text evidence="1">Belongs to the FemABX family.</text>
</comment>
<dbReference type="Pfam" id="PF02388">
    <property type="entry name" value="FemAB"/>
    <property type="match status" value="1"/>
</dbReference>
<name>A0A2M8L0U4_9BACT</name>
<dbReference type="AlphaFoldDB" id="A0A2M8L0U4"/>
<keyword evidence="2" id="KW-0808">Transferase</keyword>
<keyword evidence="6" id="KW-0961">Cell wall biogenesis/degradation</keyword>
<protein>
    <submittedName>
        <fullName evidence="7">Peptidoglycan bridge formation protein FemAB</fullName>
    </submittedName>
</protein>
<dbReference type="Proteomes" id="UP000229766">
    <property type="component" value="Unassembled WGS sequence"/>
</dbReference>
<comment type="caution">
    <text evidence="7">The sequence shown here is derived from an EMBL/GenBank/DDBJ whole genome shotgun (WGS) entry which is preliminary data.</text>
</comment>
<accession>A0A2M8L0U4</accession>
<evidence type="ECO:0000256" key="4">
    <source>
        <dbReference type="ARBA" id="ARBA00022984"/>
    </source>
</evidence>
<keyword evidence="3" id="KW-0133">Cell shape</keyword>
<dbReference type="GO" id="GO:0008360">
    <property type="term" value="P:regulation of cell shape"/>
    <property type="evidence" value="ECO:0007669"/>
    <property type="project" value="UniProtKB-KW"/>
</dbReference>
<evidence type="ECO:0000256" key="1">
    <source>
        <dbReference type="ARBA" id="ARBA00009943"/>
    </source>
</evidence>
<proteinExistence type="inferred from homology"/>
<dbReference type="SUPFAM" id="SSF55729">
    <property type="entry name" value="Acyl-CoA N-acyltransferases (Nat)"/>
    <property type="match status" value="1"/>
</dbReference>
<evidence type="ECO:0000256" key="3">
    <source>
        <dbReference type="ARBA" id="ARBA00022960"/>
    </source>
</evidence>